<dbReference type="Proteomes" id="UP000007820">
    <property type="component" value="Unassembled WGS sequence"/>
</dbReference>
<sequence length="69" mass="8052">MFGKNIKKRKAFAVIGNYQSLLDNGPVTGICYLCPAIQKYASNQWLKNIIGHKDWCRRRDIIDINTIYY</sequence>
<dbReference type="AlphaFoldDB" id="F9CZR1"/>
<proteinExistence type="predicted"/>
<evidence type="ECO:0000313" key="2">
    <source>
        <dbReference type="Proteomes" id="UP000007820"/>
    </source>
</evidence>
<comment type="caution">
    <text evidence="1">The sequence shown here is derived from an EMBL/GenBank/DDBJ whole genome shotgun (WGS) entry which is preliminary data.</text>
</comment>
<accession>F9CZR1</accession>
<gene>
    <name evidence="1" type="primary">valS</name>
    <name evidence="1" type="ORF">HMPREF9136_0088</name>
</gene>
<dbReference type="GO" id="GO:0004832">
    <property type="term" value="F:valine-tRNA ligase activity"/>
    <property type="evidence" value="ECO:0007669"/>
    <property type="project" value="UniProtKB-EC"/>
</dbReference>
<keyword evidence="1" id="KW-0436">Ligase</keyword>
<dbReference type="EC" id="6.1.1.9" evidence="1"/>
<dbReference type="EMBL" id="AFPW01000001">
    <property type="protein sequence ID" value="EGQ17744.1"/>
    <property type="molecule type" value="Genomic_DNA"/>
</dbReference>
<protein>
    <submittedName>
        <fullName evidence="1">Valine--tRNA ligase</fullName>
        <ecNumber evidence="1">6.1.1.9</ecNumber>
    </submittedName>
</protein>
<reference evidence="1 2" key="1">
    <citation type="submission" date="2011-04" db="EMBL/GenBank/DDBJ databases">
        <authorList>
            <person name="Muzny D."/>
            <person name="Qin X."/>
            <person name="Deng J."/>
            <person name="Jiang H."/>
            <person name="Liu Y."/>
            <person name="Qu J."/>
            <person name="Song X.-Z."/>
            <person name="Zhang L."/>
            <person name="Thornton R."/>
            <person name="Coyle M."/>
            <person name="Francisco L."/>
            <person name="Jackson L."/>
            <person name="Javaid M."/>
            <person name="Korchina V."/>
            <person name="Kovar C."/>
            <person name="Mata R."/>
            <person name="Mathew T."/>
            <person name="Ngo R."/>
            <person name="Nguyen L."/>
            <person name="Nguyen N."/>
            <person name="Okwuonu G."/>
            <person name="Ongeri F."/>
            <person name="Pham C."/>
            <person name="Simmons D."/>
            <person name="Wilczek-Boney K."/>
            <person name="Hale W."/>
            <person name="Jakkamsetti A."/>
            <person name="Pham P."/>
            <person name="Ruth R."/>
            <person name="San Lucas F."/>
            <person name="Warren J."/>
            <person name="Zhang J."/>
            <person name="Zhao Z."/>
            <person name="Zhou C."/>
            <person name="Zhu D."/>
            <person name="Lee S."/>
            <person name="Bess C."/>
            <person name="Blankenburg K."/>
            <person name="Forbes L."/>
            <person name="Fu Q."/>
            <person name="Gubbala S."/>
            <person name="Hirani K."/>
            <person name="Jayaseelan J.C."/>
            <person name="Lara F."/>
            <person name="Munidasa M."/>
            <person name="Palculict T."/>
            <person name="Patil S."/>
            <person name="Pu L.-L."/>
            <person name="Saada N."/>
            <person name="Tang L."/>
            <person name="Weissenberger G."/>
            <person name="Zhu Y."/>
            <person name="Hemphill L."/>
            <person name="Shang Y."/>
            <person name="Youmans B."/>
            <person name="Ayvaz T."/>
            <person name="Ross M."/>
            <person name="Santibanez J."/>
            <person name="Aqrawi P."/>
            <person name="Gross S."/>
            <person name="Joshi V."/>
            <person name="Fowler G."/>
            <person name="Nazareth L."/>
            <person name="Reid J."/>
            <person name="Worley K."/>
            <person name="Petrosino J."/>
            <person name="Highlander S."/>
            <person name="Gibbs R."/>
        </authorList>
    </citation>
    <scope>NUCLEOTIDE SEQUENCE [LARGE SCALE GENOMIC DNA]</scope>
    <source>
        <strain evidence="1 2">DSM 3688</strain>
    </source>
</reference>
<organism evidence="1 2">
    <name type="scientific">Prevotella dentalis (strain ATCC 49559 / DSM 3688 / JCM 13448 / NCTC 12043 / ES 2772)</name>
    <name type="common">Mitsuokella dentalis</name>
    <dbReference type="NCBI Taxonomy" id="908937"/>
    <lineage>
        <taxon>Bacteria</taxon>
        <taxon>Pseudomonadati</taxon>
        <taxon>Bacteroidota</taxon>
        <taxon>Bacteroidia</taxon>
        <taxon>Bacteroidales</taxon>
        <taxon>Prevotellaceae</taxon>
        <taxon>Prevotella</taxon>
    </lineage>
</organism>
<evidence type="ECO:0000313" key="1">
    <source>
        <dbReference type="EMBL" id="EGQ17744.1"/>
    </source>
</evidence>
<name>F9CZR1_PREDD</name>